<name>A0ABD2NLM5_9CUCU</name>
<gene>
    <name evidence="2" type="ORF">HHI36_016950</name>
</gene>
<dbReference type="AlphaFoldDB" id="A0ABD2NLM5"/>
<dbReference type="Proteomes" id="UP001516400">
    <property type="component" value="Unassembled WGS sequence"/>
</dbReference>
<keyword evidence="3" id="KW-1185">Reference proteome</keyword>
<proteinExistence type="predicted"/>
<evidence type="ECO:0000313" key="2">
    <source>
        <dbReference type="EMBL" id="KAL3279439.1"/>
    </source>
</evidence>
<comment type="caution">
    <text evidence="2">The sequence shown here is derived from an EMBL/GenBank/DDBJ whole genome shotgun (WGS) entry which is preliminary data.</text>
</comment>
<evidence type="ECO:0000313" key="3">
    <source>
        <dbReference type="Proteomes" id="UP001516400"/>
    </source>
</evidence>
<organism evidence="2 3">
    <name type="scientific">Cryptolaemus montrouzieri</name>
    <dbReference type="NCBI Taxonomy" id="559131"/>
    <lineage>
        <taxon>Eukaryota</taxon>
        <taxon>Metazoa</taxon>
        <taxon>Ecdysozoa</taxon>
        <taxon>Arthropoda</taxon>
        <taxon>Hexapoda</taxon>
        <taxon>Insecta</taxon>
        <taxon>Pterygota</taxon>
        <taxon>Neoptera</taxon>
        <taxon>Endopterygota</taxon>
        <taxon>Coleoptera</taxon>
        <taxon>Polyphaga</taxon>
        <taxon>Cucujiformia</taxon>
        <taxon>Coccinelloidea</taxon>
        <taxon>Coccinellidae</taxon>
        <taxon>Scymninae</taxon>
        <taxon>Scymnini</taxon>
        <taxon>Cryptolaemus</taxon>
    </lineage>
</organism>
<evidence type="ECO:0000256" key="1">
    <source>
        <dbReference type="SAM" id="MobiDB-lite"/>
    </source>
</evidence>
<sequence>MAGVMHKGKEQASNEKANYIKDLKKKKKVKTQSKQSPKERTTFMKTLSDVQKIPYSEYSLSKVPLTLIQDLMPPMNITKILKTL</sequence>
<feature type="compositionally biased region" description="Basic and acidic residues" evidence="1">
    <location>
        <begin position="7"/>
        <end position="22"/>
    </location>
</feature>
<accession>A0ABD2NLM5</accession>
<protein>
    <submittedName>
        <fullName evidence="2">Uncharacterized protein</fullName>
    </submittedName>
</protein>
<reference evidence="2 3" key="1">
    <citation type="journal article" date="2021" name="BMC Biol.">
        <title>Horizontally acquired antibacterial genes associated with adaptive radiation of ladybird beetles.</title>
        <authorList>
            <person name="Li H.S."/>
            <person name="Tang X.F."/>
            <person name="Huang Y.H."/>
            <person name="Xu Z.Y."/>
            <person name="Chen M.L."/>
            <person name="Du X.Y."/>
            <person name="Qiu B.Y."/>
            <person name="Chen P.T."/>
            <person name="Zhang W."/>
            <person name="Slipinski A."/>
            <person name="Escalona H.E."/>
            <person name="Waterhouse R.M."/>
            <person name="Zwick A."/>
            <person name="Pang H."/>
        </authorList>
    </citation>
    <scope>NUCLEOTIDE SEQUENCE [LARGE SCALE GENOMIC DNA]</scope>
    <source>
        <strain evidence="2">SYSU2018</strain>
    </source>
</reference>
<dbReference type="EMBL" id="JABFTP020000124">
    <property type="protein sequence ID" value="KAL3279439.1"/>
    <property type="molecule type" value="Genomic_DNA"/>
</dbReference>
<feature type="region of interest" description="Disordered" evidence="1">
    <location>
        <begin position="1"/>
        <end position="42"/>
    </location>
</feature>